<feature type="domain" description="Tox-GHH" evidence="4">
    <location>
        <begin position="324"/>
        <end position="402"/>
    </location>
</feature>
<name>A0A8S2QDF3_9BILA</name>
<gene>
    <name evidence="6" type="ORF">OVA965_LOCUS27753</name>
    <name evidence="7" type="ORF">TMI583_LOCUS28501</name>
</gene>
<keyword evidence="1" id="KW-0245">EGF-like domain</keyword>
<keyword evidence="2" id="KW-0677">Repeat</keyword>
<feature type="domain" description="Teneurin-like YD-shell" evidence="5">
    <location>
        <begin position="3"/>
        <end position="117"/>
    </location>
</feature>
<reference evidence="7" key="1">
    <citation type="submission" date="2021-02" db="EMBL/GenBank/DDBJ databases">
        <authorList>
            <person name="Nowell W R."/>
        </authorList>
    </citation>
    <scope>NUCLEOTIDE SEQUENCE</scope>
</reference>
<dbReference type="PANTHER" id="PTHR11219">
    <property type="entry name" value="TENEURIN AND N-ACETYLGLUCOSAMINE-1-PHOSPHODIESTER ALPHA-N-ACETYLGLUCOSAMINIDASE"/>
    <property type="match status" value="1"/>
</dbReference>
<evidence type="ECO:0000259" key="5">
    <source>
        <dbReference type="Pfam" id="PF25023"/>
    </source>
</evidence>
<dbReference type="EMBL" id="CAJNOK010018507">
    <property type="protein sequence ID" value="CAF1283497.1"/>
    <property type="molecule type" value="Genomic_DNA"/>
</dbReference>
<dbReference type="InterPro" id="IPR051216">
    <property type="entry name" value="Teneurin"/>
</dbReference>
<dbReference type="Proteomes" id="UP000682733">
    <property type="component" value="Unassembled WGS sequence"/>
</dbReference>
<dbReference type="InterPro" id="IPR028916">
    <property type="entry name" value="Tox-GHH_dom"/>
</dbReference>
<comment type="caution">
    <text evidence="7">The sequence shown here is derived from an EMBL/GenBank/DDBJ whole genome shotgun (WGS) entry which is preliminary data.</text>
</comment>
<sequence length="407" mass="49123">EYNNRMYYVLTDPIGSPLFIYDDNGNLILQIEYGAYGKPLLLEQNKENINDDQQFFLPFGYNGKLIDYDIMCAFDNINGRIYDLELGRWFVPNFPNWSPIKPSIQNPIHEMNLYKIYETSIINEEYIKFLHTNDLSIRLNSLNYYFENLFMLLHMSKFQTFISNLYSFTSLKLQSSKIFIKFLIPFFKRFNIIKLNHFTYPIAINHQEFWINRTLTLHDQNLIHFVSLSTLLLSMTDTFFSNLLNNSRLLSYNNNDNYYFIKENFNEFEKLNNLINQPNTEQMTRLSEQFKNSVQYDKNQNTIDVIIYGNKTVFHVRFGTTYDKEMRRLIDMNLTQLKKCVWKRERYYLMEYNREKINYYWTEKEIDDIVVDGKLHNYNIEYRYNPLTHPLLIDDCSNFIFMPKNTG</sequence>
<keyword evidence="3" id="KW-1015">Disulfide bond</keyword>
<dbReference type="PANTHER" id="PTHR11219:SF69">
    <property type="entry name" value="TENEURIN-A"/>
    <property type="match status" value="1"/>
</dbReference>
<accession>A0A8S2QDF3</accession>
<dbReference type="Pfam" id="PF15636">
    <property type="entry name" value="Tox-GHH"/>
    <property type="match status" value="1"/>
</dbReference>
<dbReference type="Proteomes" id="UP000677228">
    <property type="component" value="Unassembled WGS sequence"/>
</dbReference>
<evidence type="ECO:0000259" key="4">
    <source>
        <dbReference type="Pfam" id="PF15636"/>
    </source>
</evidence>
<dbReference type="Pfam" id="PF25023">
    <property type="entry name" value="TEN_YD-shell"/>
    <property type="match status" value="1"/>
</dbReference>
<evidence type="ECO:0000256" key="3">
    <source>
        <dbReference type="ARBA" id="ARBA00023157"/>
    </source>
</evidence>
<dbReference type="EMBL" id="CAJOBA010040073">
    <property type="protein sequence ID" value="CAF4088383.1"/>
    <property type="molecule type" value="Genomic_DNA"/>
</dbReference>
<proteinExistence type="predicted"/>
<evidence type="ECO:0000256" key="2">
    <source>
        <dbReference type="ARBA" id="ARBA00022737"/>
    </source>
</evidence>
<feature type="non-terminal residue" evidence="7">
    <location>
        <position position="1"/>
    </location>
</feature>
<dbReference type="InterPro" id="IPR056823">
    <property type="entry name" value="TEN-like_YD-shell"/>
</dbReference>
<evidence type="ECO:0000256" key="1">
    <source>
        <dbReference type="ARBA" id="ARBA00022536"/>
    </source>
</evidence>
<evidence type="ECO:0000313" key="7">
    <source>
        <dbReference type="EMBL" id="CAF4088383.1"/>
    </source>
</evidence>
<dbReference type="AlphaFoldDB" id="A0A8S2QDF3"/>
<evidence type="ECO:0000313" key="8">
    <source>
        <dbReference type="Proteomes" id="UP000682733"/>
    </source>
</evidence>
<organism evidence="7 8">
    <name type="scientific">Didymodactylos carnosus</name>
    <dbReference type="NCBI Taxonomy" id="1234261"/>
    <lineage>
        <taxon>Eukaryota</taxon>
        <taxon>Metazoa</taxon>
        <taxon>Spiralia</taxon>
        <taxon>Gnathifera</taxon>
        <taxon>Rotifera</taxon>
        <taxon>Eurotatoria</taxon>
        <taxon>Bdelloidea</taxon>
        <taxon>Philodinida</taxon>
        <taxon>Philodinidae</taxon>
        <taxon>Didymodactylos</taxon>
    </lineage>
</organism>
<evidence type="ECO:0000313" key="6">
    <source>
        <dbReference type="EMBL" id="CAF1283497.1"/>
    </source>
</evidence>
<protein>
    <submittedName>
        <fullName evidence="7">Uncharacterized protein</fullName>
    </submittedName>
</protein>
<dbReference type="Gene3D" id="2.180.10.10">
    <property type="entry name" value="RHS repeat-associated core"/>
    <property type="match status" value="1"/>
</dbReference>